<reference evidence="2 3" key="1">
    <citation type="submission" date="2019-02" db="EMBL/GenBank/DDBJ databases">
        <title>Genome sequencing of the rare red list fungi Dentipellis fragilis.</title>
        <authorList>
            <person name="Buettner E."/>
            <person name="Kellner H."/>
        </authorList>
    </citation>
    <scope>NUCLEOTIDE SEQUENCE [LARGE SCALE GENOMIC DNA]</scope>
    <source>
        <strain evidence="2 3">DSM 105465</strain>
    </source>
</reference>
<accession>A0A4Y9Z875</accession>
<organism evidence="2 3">
    <name type="scientific">Dentipellis fragilis</name>
    <dbReference type="NCBI Taxonomy" id="205917"/>
    <lineage>
        <taxon>Eukaryota</taxon>
        <taxon>Fungi</taxon>
        <taxon>Dikarya</taxon>
        <taxon>Basidiomycota</taxon>
        <taxon>Agaricomycotina</taxon>
        <taxon>Agaricomycetes</taxon>
        <taxon>Russulales</taxon>
        <taxon>Hericiaceae</taxon>
        <taxon>Dentipellis</taxon>
    </lineage>
</organism>
<sequence>MAKKAATKSQTKAAKKAKVAAKNERKEKKKTSKSKDEPEDDQNLEEILDKMRREWEESHAVTEELVEGPPSRRANATLTACPNGNHLWTGRVRGSLIVIQFEKTKMKGKGKERA</sequence>
<proteinExistence type="predicted"/>
<keyword evidence="3" id="KW-1185">Reference proteome</keyword>
<protein>
    <submittedName>
        <fullName evidence="2">Uncharacterized protein</fullName>
    </submittedName>
</protein>
<name>A0A4Y9Z875_9AGAM</name>
<evidence type="ECO:0000256" key="1">
    <source>
        <dbReference type="SAM" id="MobiDB-lite"/>
    </source>
</evidence>
<dbReference type="STRING" id="205917.A0A4Y9Z875"/>
<evidence type="ECO:0000313" key="3">
    <source>
        <dbReference type="Proteomes" id="UP000298327"/>
    </source>
</evidence>
<dbReference type="OrthoDB" id="4447at2759"/>
<comment type="caution">
    <text evidence="2">The sequence shown here is derived from an EMBL/GenBank/DDBJ whole genome shotgun (WGS) entry which is preliminary data.</text>
</comment>
<evidence type="ECO:0000313" key="2">
    <source>
        <dbReference type="EMBL" id="TFY70722.1"/>
    </source>
</evidence>
<dbReference type="Proteomes" id="UP000298327">
    <property type="component" value="Unassembled WGS sequence"/>
</dbReference>
<gene>
    <name evidence="2" type="ORF">EVG20_g2262</name>
</gene>
<dbReference type="AlphaFoldDB" id="A0A4Y9Z875"/>
<dbReference type="EMBL" id="SEOQ01000085">
    <property type="protein sequence ID" value="TFY70722.1"/>
    <property type="molecule type" value="Genomic_DNA"/>
</dbReference>
<feature type="region of interest" description="Disordered" evidence="1">
    <location>
        <begin position="1"/>
        <end position="48"/>
    </location>
</feature>
<feature type="compositionally biased region" description="Acidic residues" evidence="1">
    <location>
        <begin position="37"/>
        <end position="46"/>
    </location>
</feature>